<keyword evidence="10" id="KW-0812">Transmembrane</keyword>
<dbReference type="Pfam" id="PF00672">
    <property type="entry name" value="HAMP"/>
    <property type="match status" value="1"/>
</dbReference>
<sequence>MFSRMSFRQMLLAGFVLIALVLSAAALQGLRVLESFAQQSRAGADTAVGLTSAAQQLAQRTVDMERSARQFVVLNDPALRKRYRDARTDAETALLAFSRAEPSTLGGVADTWRAAADEAEVAITGTPDDVALRDALDRLHLINERLSIEARQWIAVRNARLLDTLEANRLRLAWQVLLALLVAVALAAFFGWQLARPVKQIEEGIARLGDNLLEIPVDIEGPADLRQVGQRLDWLRQRLGELESDRARMLRHVSHELKTPLAALREGIALLDDEVTGPLAGGQREVVDILRDNAHLLQGRIEDLLDFNAAVFDARRLQRSTVEVKALLTQVADGQRLQAKSRDVEIELQADPVSVDGDIAKLGVAVGNLLANAISFSASGGVVSLRAARSAAHLHIDCIDTGPGIAEDDIPRIFDPFFQGRRQGATPRCGSGVGLSIVREYVQAHGGRVVLLSGERGAHFRIELPLDS</sequence>
<dbReference type="SUPFAM" id="SSF47384">
    <property type="entry name" value="Homodimeric domain of signal transducing histidine kinase"/>
    <property type="match status" value="1"/>
</dbReference>
<dbReference type="GO" id="GO:0016020">
    <property type="term" value="C:membrane"/>
    <property type="evidence" value="ECO:0007669"/>
    <property type="project" value="UniProtKB-SubCell"/>
</dbReference>
<keyword evidence="14" id="KW-1185">Reference proteome</keyword>
<keyword evidence="4" id="KW-0597">Phosphoprotein</keyword>
<dbReference type="OrthoDB" id="9804645at2"/>
<evidence type="ECO:0000256" key="3">
    <source>
        <dbReference type="ARBA" id="ARBA00012438"/>
    </source>
</evidence>
<dbReference type="Pfam" id="PF02518">
    <property type="entry name" value="HATPase_c"/>
    <property type="match status" value="1"/>
</dbReference>
<organism evidence="13 14">
    <name type="scientific">Denitromonas halophila</name>
    <dbReference type="NCBI Taxonomy" id="1629404"/>
    <lineage>
        <taxon>Bacteria</taxon>
        <taxon>Pseudomonadati</taxon>
        <taxon>Pseudomonadota</taxon>
        <taxon>Betaproteobacteria</taxon>
        <taxon>Rhodocyclales</taxon>
        <taxon>Zoogloeaceae</taxon>
        <taxon>Denitromonas</taxon>
    </lineage>
</organism>
<evidence type="ECO:0000256" key="5">
    <source>
        <dbReference type="ARBA" id="ARBA00022679"/>
    </source>
</evidence>
<dbReference type="SMART" id="SM00388">
    <property type="entry name" value="HisKA"/>
    <property type="match status" value="1"/>
</dbReference>
<dbReference type="RefSeq" id="WP_144310227.1">
    <property type="nucleotide sequence ID" value="NZ_VMNK01000014.1"/>
</dbReference>
<dbReference type="GO" id="GO:0005524">
    <property type="term" value="F:ATP binding"/>
    <property type="evidence" value="ECO:0007669"/>
    <property type="project" value="UniProtKB-KW"/>
</dbReference>
<dbReference type="CDD" id="cd00082">
    <property type="entry name" value="HisKA"/>
    <property type="match status" value="1"/>
</dbReference>
<keyword evidence="5" id="KW-0808">Transferase</keyword>
<dbReference type="GO" id="GO:0007234">
    <property type="term" value="P:osmosensory signaling via phosphorelay pathway"/>
    <property type="evidence" value="ECO:0007669"/>
    <property type="project" value="TreeGrafter"/>
</dbReference>
<evidence type="ECO:0000256" key="1">
    <source>
        <dbReference type="ARBA" id="ARBA00000085"/>
    </source>
</evidence>
<evidence type="ECO:0000256" key="8">
    <source>
        <dbReference type="ARBA" id="ARBA00022840"/>
    </source>
</evidence>
<keyword evidence="9" id="KW-0902">Two-component regulatory system</keyword>
<dbReference type="PRINTS" id="PR00344">
    <property type="entry name" value="BCTRLSENSOR"/>
</dbReference>
<evidence type="ECO:0000259" key="11">
    <source>
        <dbReference type="PROSITE" id="PS50109"/>
    </source>
</evidence>
<keyword evidence="6" id="KW-0547">Nucleotide-binding</keyword>
<evidence type="ECO:0000313" key="14">
    <source>
        <dbReference type="Proteomes" id="UP000319502"/>
    </source>
</evidence>
<evidence type="ECO:0000256" key="7">
    <source>
        <dbReference type="ARBA" id="ARBA00022777"/>
    </source>
</evidence>
<dbReference type="Pfam" id="PF00512">
    <property type="entry name" value="HisKA"/>
    <property type="match status" value="1"/>
</dbReference>
<gene>
    <name evidence="13" type="ORF">FHP91_14270</name>
</gene>
<dbReference type="InterPro" id="IPR004358">
    <property type="entry name" value="Sig_transdc_His_kin-like_C"/>
</dbReference>
<dbReference type="PROSITE" id="PS50109">
    <property type="entry name" value="HIS_KIN"/>
    <property type="match status" value="1"/>
</dbReference>
<keyword evidence="8" id="KW-0067">ATP-binding</keyword>
<dbReference type="Proteomes" id="UP000319502">
    <property type="component" value="Unassembled WGS sequence"/>
</dbReference>
<dbReference type="SUPFAM" id="SSF55874">
    <property type="entry name" value="ATPase domain of HSP90 chaperone/DNA topoisomerase II/histidine kinase"/>
    <property type="match status" value="1"/>
</dbReference>
<dbReference type="EC" id="2.7.13.3" evidence="3"/>
<keyword evidence="10" id="KW-0472">Membrane</keyword>
<feature type="domain" description="Histidine kinase" evidence="11">
    <location>
        <begin position="252"/>
        <end position="468"/>
    </location>
</feature>
<dbReference type="SMART" id="SM00387">
    <property type="entry name" value="HATPase_c"/>
    <property type="match status" value="1"/>
</dbReference>
<dbReference type="GO" id="GO:0000155">
    <property type="term" value="F:phosphorelay sensor kinase activity"/>
    <property type="evidence" value="ECO:0007669"/>
    <property type="project" value="InterPro"/>
</dbReference>
<evidence type="ECO:0000256" key="10">
    <source>
        <dbReference type="SAM" id="Phobius"/>
    </source>
</evidence>
<comment type="caution">
    <text evidence="13">The sequence shown here is derived from an EMBL/GenBank/DDBJ whole genome shotgun (WGS) entry which is preliminary data.</text>
</comment>
<dbReference type="Gene3D" id="3.30.565.10">
    <property type="entry name" value="Histidine kinase-like ATPase, C-terminal domain"/>
    <property type="match status" value="1"/>
</dbReference>
<dbReference type="InterPro" id="IPR036890">
    <property type="entry name" value="HATPase_C_sf"/>
</dbReference>
<comment type="catalytic activity">
    <reaction evidence="1">
        <text>ATP + protein L-histidine = ADP + protein N-phospho-L-histidine.</text>
        <dbReference type="EC" id="2.7.13.3"/>
    </reaction>
</comment>
<dbReference type="InterPro" id="IPR050351">
    <property type="entry name" value="BphY/WalK/GraS-like"/>
</dbReference>
<reference evidence="13 14" key="1">
    <citation type="submission" date="2019-07" db="EMBL/GenBank/DDBJ databases">
        <title>The pathways for chlorine oxyanion respiration interact through the shared metabolite chlorate.</title>
        <authorList>
            <person name="Barnum T.P."/>
            <person name="Cheng Y."/>
            <person name="Hill K.A."/>
            <person name="Lucas L.N."/>
            <person name="Carlson H.K."/>
            <person name="Coates J.D."/>
        </authorList>
    </citation>
    <scope>NUCLEOTIDE SEQUENCE [LARGE SCALE GENOMIC DNA]</scope>
    <source>
        <strain evidence="13 14">SFB-3</strain>
    </source>
</reference>
<dbReference type="EMBL" id="VMNK01000014">
    <property type="protein sequence ID" value="TVO53947.1"/>
    <property type="molecule type" value="Genomic_DNA"/>
</dbReference>
<feature type="transmembrane region" description="Helical" evidence="10">
    <location>
        <begin position="172"/>
        <end position="192"/>
    </location>
</feature>
<evidence type="ECO:0000259" key="12">
    <source>
        <dbReference type="PROSITE" id="PS50885"/>
    </source>
</evidence>
<evidence type="ECO:0000256" key="9">
    <source>
        <dbReference type="ARBA" id="ARBA00023012"/>
    </source>
</evidence>
<name>A0A557QM14_9RHOO</name>
<dbReference type="GO" id="GO:0030295">
    <property type="term" value="F:protein kinase activator activity"/>
    <property type="evidence" value="ECO:0007669"/>
    <property type="project" value="TreeGrafter"/>
</dbReference>
<accession>A0A557QM14</accession>
<evidence type="ECO:0000256" key="6">
    <source>
        <dbReference type="ARBA" id="ARBA00022741"/>
    </source>
</evidence>
<dbReference type="InterPro" id="IPR003661">
    <property type="entry name" value="HisK_dim/P_dom"/>
</dbReference>
<evidence type="ECO:0000256" key="4">
    <source>
        <dbReference type="ARBA" id="ARBA00022553"/>
    </source>
</evidence>
<dbReference type="GO" id="GO:0000156">
    <property type="term" value="F:phosphorelay response regulator activity"/>
    <property type="evidence" value="ECO:0007669"/>
    <property type="project" value="TreeGrafter"/>
</dbReference>
<keyword evidence="7 13" id="KW-0418">Kinase</keyword>
<dbReference type="PANTHER" id="PTHR42878:SF7">
    <property type="entry name" value="SENSOR HISTIDINE KINASE GLRK"/>
    <property type="match status" value="1"/>
</dbReference>
<evidence type="ECO:0000256" key="2">
    <source>
        <dbReference type="ARBA" id="ARBA00004370"/>
    </source>
</evidence>
<dbReference type="Gene3D" id="1.10.287.130">
    <property type="match status" value="1"/>
</dbReference>
<dbReference type="InterPro" id="IPR036097">
    <property type="entry name" value="HisK_dim/P_sf"/>
</dbReference>
<dbReference type="InterPro" id="IPR003594">
    <property type="entry name" value="HATPase_dom"/>
</dbReference>
<evidence type="ECO:0000313" key="13">
    <source>
        <dbReference type="EMBL" id="TVO53947.1"/>
    </source>
</evidence>
<feature type="domain" description="HAMP" evidence="12">
    <location>
        <begin position="192"/>
        <end position="244"/>
    </location>
</feature>
<dbReference type="CDD" id="cd00075">
    <property type="entry name" value="HATPase"/>
    <property type="match status" value="1"/>
</dbReference>
<comment type="subcellular location">
    <subcellularLocation>
        <location evidence="2">Membrane</location>
    </subcellularLocation>
</comment>
<dbReference type="AlphaFoldDB" id="A0A557QM14"/>
<dbReference type="PANTHER" id="PTHR42878">
    <property type="entry name" value="TWO-COMPONENT HISTIDINE KINASE"/>
    <property type="match status" value="1"/>
</dbReference>
<dbReference type="InterPro" id="IPR003660">
    <property type="entry name" value="HAMP_dom"/>
</dbReference>
<protein>
    <recommendedName>
        <fullName evidence="3">histidine kinase</fullName>
        <ecNumber evidence="3">2.7.13.3</ecNumber>
    </recommendedName>
</protein>
<dbReference type="PROSITE" id="PS50885">
    <property type="entry name" value="HAMP"/>
    <property type="match status" value="1"/>
</dbReference>
<dbReference type="SMART" id="SM00304">
    <property type="entry name" value="HAMP"/>
    <property type="match status" value="1"/>
</dbReference>
<proteinExistence type="predicted"/>
<keyword evidence="10" id="KW-1133">Transmembrane helix</keyword>
<dbReference type="InterPro" id="IPR005467">
    <property type="entry name" value="His_kinase_dom"/>
</dbReference>